<protein>
    <submittedName>
        <fullName evidence="3">Diacylglycerol O-acyltransferase</fullName>
    </submittedName>
</protein>
<dbReference type="InterPro" id="IPR009721">
    <property type="entry name" value="O-acyltransferase_WSD1_C"/>
</dbReference>
<gene>
    <name evidence="3" type="ORF">LOD99_12542</name>
</gene>
<feature type="transmembrane region" description="Helical" evidence="1">
    <location>
        <begin position="266"/>
        <end position="288"/>
    </location>
</feature>
<dbReference type="Pfam" id="PF06974">
    <property type="entry name" value="WS_DGAT_C"/>
    <property type="match status" value="1"/>
</dbReference>
<feature type="domain" description="O-acyltransferase WSD1 C-terminal" evidence="2">
    <location>
        <begin position="375"/>
        <end position="516"/>
    </location>
</feature>
<evidence type="ECO:0000256" key="1">
    <source>
        <dbReference type="SAM" id="Phobius"/>
    </source>
</evidence>
<keyword evidence="1" id="KW-0812">Transmembrane</keyword>
<keyword evidence="4" id="KW-1185">Reference proteome</keyword>
<dbReference type="GO" id="GO:0019432">
    <property type="term" value="P:triglyceride biosynthetic process"/>
    <property type="evidence" value="ECO:0007669"/>
    <property type="project" value="TreeGrafter"/>
</dbReference>
<keyword evidence="1" id="KW-0472">Membrane</keyword>
<evidence type="ECO:0000259" key="2">
    <source>
        <dbReference type="Pfam" id="PF06974"/>
    </source>
</evidence>
<dbReference type="PANTHER" id="PTHR31650:SF1">
    <property type="entry name" value="WAX ESTER SYNTHASE_DIACYLGLYCEROL ACYLTRANSFERASE 4-RELATED"/>
    <property type="match status" value="1"/>
</dbReference>
<reference evidence="3 4" key="1">
    <citation type="journal article" date="2023" name="BMC Biol.">
        <title>The compact genome of the sponge Oopsacas minuta (Hexactinellida) is lacking key metazoan core genes.</title>
        <authorList>
            <person name="Santini S."/>
            <person name="Schenkelaars Q."/>
            <person name="Jourda C."/>
            <person name="Duchesne M."/>
            <person name="Belahbib H."/>
            <person name="Rocher C."/>
            <person name="Selva M."/>
            <person name="Riesgo A."/>
            <person name="Vervoort M."/>
            <person name="Leys S.P."/>
            <person name="Kodjabachian L."/>
            <person name="Le Bivic A."/>
            <person name="Borchiellini C."/>
            <person name="Claverie J.M."/>
            <person name="Renard E."/>
        </authorList>
    </citation>
    <scope>NUCLEOTIDE SEQUENCE [LARGE SCALE GENOMIC DNA]</scope>
    <source>
        <strain evidence="3">SPO-2</strain>
    </source>
</reference>
<name>A0AAV7JCI8_9METZ</name>
<dbReference type="GO" id="GO:0005886">
    <property type="term" value="C:plasma membrane"/>
    <property type="evidence" value="ECO:0007669"/>
    <property type="project" value="TreeGrafter"/>
</dbReference>
<comment type="caution">
    <text evidence="3">The sequence shown here is derived from an EMBL/GenBank/DDBJ whole genome shotgun (WGS) entry which is preliminary data.</text>
</comment>
<proteinExistence type="predicted"/>
<feature type="transmembrane region" description="Helical" evidence="1">
    <location>
        <begin position="6"/>
        <end position="22"/>
    </location>
</feature>
<evidence type="ECO:0000313" key="3">
    <source>
        <dbReference type="EMBL" id="KAI6646420.1"/>
    </source>
</evidence>
<dbReference type="InterPro" id="IPR045034">
    <property type="entry name" value="O-acyltransferase_WSD1-like"/>
</dbReference>
<feature type="transmembrane region" description="Helical" evidence="1">
    <location>
        <begin position="403"/>
        <end position="424"/>
    </location>
</feature>
<dbReference type="EMBL" id="JAKMXF010000354">
    <property type="protein sequence ID" value="KAI6646420.1"/>
    <property type="molecule type" value="Genomic_DNA"/>
</dbReference>
<evidence type="ECO:0000313" key="4">
    <source>
        <dbReference type="Proteomes" id="UP001165289"/>
    </source>
</evidence>
<feature type="transmembrane region" description="Helical" evidence="1">
    <location>
        <begin position="34"/>
        <end position="57"/>
    </location>
</feature>
<keyword evidence="1" id="KW-1133">Transmembrane helix</keyword>
<dbReference type="Proteomes" id="UP001165289">
    <property type="component" value="Unassembled WGS sequence"/>
</dbReference>
<organism evidence="3 4">
    <name type="scientific">Oopsacas minuta</name>
    <dbReference type="NCBI Taxonomy" id="111878"/>
    <lineage>
        <taxon>Eukaryota</taxon>
        <taxon>Metazoa</taxon>
        <taxon>Porifera</taxon>
        <taxon>Hexactinellida</taxon>
        <taxon>Hexasterophora</taxon>
        <taxon>Lyssacinosida</taxon>
        <taxon>Leucopsacidae</taxon>
        <taxon>Oopsacas</taxon>
    </lineage>
</organism>
<dbReference type="GO" id="GO:0008374">
    <property type="term" value="F:O-acyltransferase activity"/>
    <property type="evidence" value="ECO:0007669"/>
    <property type="project" value="InterPro"/>
</dbReference>
<dbReference type="PANTHER" id="PTHR31650">
    <property type="entry name" value="O-ACYLTRANSFERASE (WSD1-LIKE) FAMILY PROTEIN"/>
    <property type="match status" value="1"/>
</dbReference>
<accession>A0AAV7JCI8</accession>
<dbReference type="AlphaFoldDB" id="A0AAV7JCI8"/>
<sequence length="524" mass="59788">MTWLNFFISYVTLLVISLIVNKRQTSLERYIHNALVYIPLALFLLVYCFISLFMLLLNSFLTSRLFFTQVRVEDCPVGEENKISTILTPIDKFFNIDQKGSSSADGLFRLRGEFSFEKFKSAILNDFAFAKGENSRLLYPKLTQVVKERFLFSTWEYYPNFNIDNHITQKWLDLSMNEELQSFMSTIHSSSIPRGLPGFQFYVIHDKNTTEYTDGTETYIVYRLDHTMGDGITFVRIFMNSLGKPLTESDSSKLNEMFQKYSKSQYTLTFGRLLLLTILSPIYLANLLQFELKNFFYRPPTGKVFSCYSPDLDFTKVAAIKNKTNTSVNDVFLMLTGQALQAYMIEKGEDPISFANTSFAQAISLNVTLAGSMANNIVAIRMMVPVQILHWRDQLKTINARMLALKSSLEPIFVTIIILFTSYFPKIIRTYSQTTIIAQLVSGVFSNIPGPDIRMTLAGTPIDKYVIFLPLLGLKSIGVGFISVGGKLCVSVTTDRSVCSEPEKIHTHLIRRLDEIYKEVANIY</sequence>